<evidence type="ECO:0008006" key="4">
    <source>
        <dbReference type="Google" id="ProtNLM"/>
    </source>
</evidence>
<organism evidence="2 3">
    <name type="scientific">Acropora cervicornis</name>
    <name type="common">Staghorn coral</name>
    <dbReference type="NCBI Taxonomy" id="6130"/>
    <lineage>
        <taxon>Eukaryota</taxon>
        <taxon>Metazoa</taxon>
        <taxon>Cnidaria</taxon>
        <taxon>Anthozoa</taxon>
        <taxon>Hexacorallia</taxon>
        <taxon>Scleractinia</taxon>
        <taxon>Astrocoeniina</taxon>
        <taxon>Acroporidae</taxon>
        <taxon>Acropora</taxon>
    </lineage>
</organism>
<dbReference type="EMBL" id="JARQWQ010000050">
    <property type="protein sequence ID" value="KAK2557307.1"/>
    <property type="molecule type" value="Genomic_DNA"/>
</dbReference>
<evidence type="ECO:0000313" key="3">
    <source>
        <dbReference type="Proteomes" id="UP001249851"/>
    </source>
</evidence>
<evidence type="ECO:0000256" key="1">
    <source>
        <dbReference type="SAM" id="MobiDB-lite"/>
    </source>
</evidence>
<name>A0AAD9Q9N1_ACRCE</name>
<reference evidence="2" key="2">
    <citation type="journal article" date="2023" name="Science">
        <title>Genomic signatures of disease resistance in endangered staghorn corals.</title>
        <authorList>
            <person name="Vollmer S.V."/>
            <person name="Selwyn J.D."/>
            <person name="Despard B.A."/>
            <person name="Roesel C.L."/>
        </authorList>
    </citation>
    <scope>NUCLEOTIDE SEQUENCE</scope>
    <source>
        <strain evidence="2">K2</strain>
    </source>
</reference>
<dbReference type="AlphaFoldDB" id="A0AAD9Q9N1"/>
<comment type="caution">
    <text evidence="2">The sequence shown here is derived from an EMBL/GenBank/DDBJ whole genome shotgun (WGS) entry which is preliminary data.</text>
</comment>
<protein>
    <recommendedName>
        <fullName evidence="4">Reverse transcriptase domain-containing protein</fullName>
    </recommendedName>
</protein>
<feature type="compositionally biased region" description="Acidic residues" evidence="1">
    <location>
        <begin position="15"/>
        <end position="34"/>
    </location>
</feature>
<feature type="region of interest" description="Disordered" evidence="1">
    <location>
        <begin position="1"/>
        <end position="35"/>
    </location>
</feature>
<reference evidence="2" key="1">
    <citation type="journal article" date="2023" name="G3 (Bethesda)">
        <title>Whole genome assembly and annotation of the endangered Caribbean coral Acropora cervicornis.</title>
        <authorList>
            <person name="Selwyn J.D."/>
            <person name="Vollmer S.V."/>
        </authorList>
    </citation>
    <scope>NUCLEOTIDE SEQUENCE</scope>
    <source>
        <strain evidence="2">K2</strain>
    </source>
</reference>
<evidence type="ECO:0000313" key="2">
    <source>
        <dbReference type="EMBL" id="KAK2557307.1"/>
    </source>
</evidence>
<accession>A0AAD9Q9N1</accession>
<keyword evidence="3" id="KW-1185">Reference proteome</keyword>
<dbReference type="Proteomes" id="UP001249851">
    <property type="component" value="Unassembled WGS sequence"/>
</dbReference>
<proteinExistence type="predicted"/>
<gene>
    <name evidence="2" type="ORF">P5673_020405</name>
</gene>
<sequence>MLYHLASHLSTLGESECEESENEDSESEEGDESERDLVAQEENLVFVEAIDVLDVVRSSGNSGRLNVFSRNCHNQEKSRNVPPWLGAAFTSHFVLLDCKFHSDSCVTGPIRVNNSGPIDLWITSWTHIKARKAIGIPHKVQYPLIITSTVLDLITLLPWLSQSLSICEGFENNQYTVGVFIDLKKAFDTDNHEILLDKPSFYGIRGIPLAWLASYLSHAQTTVCHGS</sequence>